<dbReference type="EMBL" id="BARV01026465">
    <property type="protein sequence ID" value="GAI41245.1"/>
    <property type="molecule type" value="Genomic_DNA"/>
</dbReference>
<keyword evidence="1" id="KW-0812">Transmembrane</keyword>
<organism evidence="2">
    <name type="scientific">marine sediment metagenome</name>
    <dbReference type="NCBI Taxonomy" id="412755"/>
    <lineage>
        <taxon>unclassified sequences</taxon>
        <taxon>metagenomes</taxon>
        <taxon>ecological metagenomes</taxon>
    </lineage>
</organism>
<reference evidence="2" key="1">
    <citation type="journal article" date="2014" name="Front. Microbiol.">
        <title>High frequency of phylogenetically diverse reductive dehalogenase-homologous genes in deep subseafloor sedimentary metagenomes.</title>
        <authorList>
            <person name="Kawai M."/>
            <person name="Futagami T."/>
            <person name="Toyoda A."/>
            <person name="Takaki Y."/>
            <person name="Nishi S."/>
            <person name="Hori S."/>
            <person name="Arai W."/>
            <person name="Tsubouchi T."/>
            <person name="Morono Y."/>
            <person name="Uchiyama I."/>
            <person name="Ito T."/>
            <person name="Fujiyama A."/>
            <person name="Inagaki F."/>
            <person name="Takami H."/>
        </authorList>
    </citation>
    <scope>NUCLEOTIDE SEQUENCE</scope>
    <source>
        <strain evidence="2">Expedition CK06-06</strain>
    </source>
</reference>
<dbReference type="AlphaFoldDB" id="X1PQ94"/>
<gene>
    <name evidence="2" type="ORF">S06H3_42756</name>
</gene>
<accession>X1PQ94</accession>
<keyword evidence="1" id="KW-0472">Membrane</keyword>
<comment type="caution">
    <text evidence="2">The sequence shown here is derived from an EMBL/GenBank/DDBJ whole genome shotgun (WGS) entry which is preliminary data.</text>
</comment>
<evidence type="ECO:0000313" key="2">
    <source>
        <dbReference type="EMBL" id="GAI41245.1"/>
    </source>
</evidence>
<name>X1PQ94_9ZZZZ</name>
<evidence type="ECO:0000256" key="1">
    <source>
        <dbReference type="SAM" id="Phobius"/>
    </source>
</evidence>
<sequence>MRIAAIVFGALGGAAAVIGGLTVGGAIPLLAAELTWMFWFVLSGVLLLSSIAFAVCRGRGEE</sequence>
<keyword evidence="1" id="KW-1133">Transmembrane helix</keyword>
<proteinExistence type="predicted"/>
<feature type="transmembrane region" description="Helical" evidence="1">
    <location>
        <begin position="36"/>
        <end position="56"/>
    </location>
</feature>
<protein>
    <submittedName>
        <fullName evidence="2">Uncharacterized protein</fullName>
    </submittedName>
</protein>